<evidence type="ECO:0000256" key="8">
    <source>
        <dbReference type="RuleBase" id="RU363032"/>
    </source>
</evidence>
<dbReference type="GO" id="GO:0006865">
    <property type="term" value="P:amino acid transport"/>
    <property type="evidence" value="ECO:0007669"/>
    <property type="project" value="UniProtKB-KW"/>
</dbReference>
<keyword evidence="3" id="KW-1003">Cell membrane</keyword>
<dbReference type="RefSeq" id="WP_067558484.1">
    <property type="nucleotide sequence ID" value="NZ_CAKOCV010000004.1"/>
</dbReference>
<keyword evidence="12" id="KW-1185">Reference proteome</keyword>
<dbReference type="Proteomes" id="UP000186758">
    <property type="component" value="Unassembled WGS sequence"/>
</dbReference>
<dbReference type="PANTHER" id="PTHR30614">
    <property type="entry name" value="MEMBRANE COMPONENT OF AMINO ACID ABC TRANSPORTER"/>
    <property type="match status" value="1"/>
</dbReference>
<dbReference type="AlphaFoldDB" id="A0A140DWY8"/>
<dbReference type="InterPro" id="IPR000515">
    <property type="entry name" value="MetI-like"/>
</dbReference>
<feature type="transmembrane region" description="Helical" evidence="8">
    <location>
        <begin position="71"/>
        <end position="94"/>
    </location>
</feature>
<evidence type="ECO:0000256" key="1">
    <source>
        <dbReference type="ARBA" id="ARBA00004651"/>
    </source>
</evidence>
<protein>
    <submittedName>
        <fullName evidence="11">Amino acid ABC transporter substrate-binding protein</fullName>
    </submittedName>
    <submittedName>
        <fullName evidence="10">His/Glu/Gln/Arg/opine family amino ABC transporter, permease, 3-TM region</fullName>
    </submittedName>
</protein>
<reference evidence="10 12" key="1">
    <citation type="journal article" date="2016" name="Gut Pathog.">
        <title>Whole genome sequencing of "Faecalibaculum rodentium" ALO17, isolated from C57BL/6J laboratory mouse feces.</title>
        <authorList>
            <person name="Lim S."/>
            <person name="Chang D.H."/>
            <person name="Ahn S."/>
            <person name="Kim B.C."/>
        </authorList>
    </citation>
    <scope>NUCLEOTIDE SEQUENCE [LARGE SCALE GENOMIC DNA]</scope>
    <source>
        <strain evidence="10 12">Alo17</strain>
    </source>
</reference>
<keyword evidence="4 8" id="KW-0812">Transmembrane</keyword>
<keyword evidence="2 8" id="KW-0813">Transport</keyword>
<dbReference type="InterPro" id="IPR010065">
    <property type="entry name" value="AA_ABC_transptr_permease_3TM"/>
</dbReference>
<evidence type="ECO:0000256" key="4">
    <source>
        <dbReference type="ARBA" id="ARBA00022692"/>
    </source>
</evidence>
<name>A0A140DWY8_9FIRM</name>
<dbReference type="Gene3D" id="1.10.3720.10">
    <property type="entry name" value="MetI-like"/>
    <property type="match status" value="1"/>
</dbReference>
<dbReference type="EMBL" id="MPJZ01000073">
    <property type="protein sequence ID" value="OLU44272.1"/>
    <property type="molecule type" value="Genomic_DNA"/>
</dbReference>
<feature type="domain" description="ABC transmembrane type-1" evidence="9">
    <location>
        <begin position="23"/>
        <end position="222"/>
    </location>
</feature>
<evidence type="ECO:0000313" key="13">
    <source>
        <dbReference type="Proteomes" id="UP000186758"/>
    </source>
</evidence>
<accession>A0A140DWY8</accession>
<dbReference type="SUPFAM" id="SSF161098">
    <property type="entry name" value="MetI-like"/>
    <property type="match status" value="1"/>
</dbReference>
<dbReference type="EMBL" id="CP011391">
    <property type="protein sequence ID" value="AMK55165.1"/>
    <property type="molecule type" value="Genomic_DNA"/>
</dbReference>
<dbReference type="GO" id="GO:0022857">
    <property type="term" value="F:transmembrane transporter activity"/>
    <property type="evidence" value="ECO:0007669"/>
    <property type="project" value="InterPro"/>
</dbReference>
<evidence type="ECO:0000256" key="5">
    <source>
        <dbReference type="ARBA" id="ARBA00022970"/>
    </source>
</evidence>
<dbReference type="GO" id="GO:0043190">
    <property type="term" value="C:ATP-binding cassette (ABC) transporter complex"/>
    <property type="evidence" value="ECO:0007669"/>
    <property type="project" value="InterPro"/>
</dbReference>
<evidence type="ECO:0000256" key="7">
    <source>
        <dbReference type="ARBA" id="ARBA00023136"/>
    </source>
</evidence>
<evidence type="ECO:0000259" key="9">
    <source>
        <dbReference type="PROSITE" id="PS50928"/>
    </source>
</evidence>
<evidence type="ECO:0000256" key="2">
    <source>
        <dbReference type="ARBA" id="ARBA00022448"/>
    </source>
</evidence>
<proteinExistence type="inferred from homology"/>
<dbReference type="InterPro" id="IPR043429">
    <property type="entry name" value="ArtM/GltK/GlnP/TcyL/YhdX-like"/>
</dbReference>
<feature type="transmembrane region" description="Helical" evidence="8">
    <location>
        <begin position="20"/>
        <end position="50"/>
    </location>
</feature>
<feature type="transmembrane region" description="Helical" evidence="8">
    <location>
        <begin position="203"/>
        <end position="225"/>
    </location>
</feature>
<keyword evidence="5" id="KW-0029">Amino-acid transport</keyword>
<dbReference type="OrthoDB" id="9787841at2"/>
<evidence type="ECO:0000256" key="3">
    <source>
        <dbReference type="ARBA" id="ARBA00022475"/>
    </source>
</evidence>
<dbReference type="KEGG" id="fro:AALO17_20310"/>
<evidence type="ECO:0000313" key="12">
    <source>
        <dbReference type="Proteomes" id="UP000069771"/>
    </source>
</evidence>
<comment type="subcellular location">
    <subcellularLocation>
        <location evidence="1 8">Cell membrane</location>
        <topology evidence="1 8">Multi-pass membrane protein</topology>
    </subcellularLocation>
</comment>
<gene>
    <name evidence="10" type="ORF">AALO17_20310</name>
    <name evidence="11" type="ORF">BO223_08860</name>
</gene>
<dbReference type="GeneID" id="78478630"/>
<keyword evidence="6 8" id="KW-1133">Transmembrane helix</keyword>
<evidence type="ECO:0000313" key="11">
    <source>
        <dbReference type="EMBL" id="OLU44272.1"/>
    </source>
</evidence>
<dbReference type="NCBIfam" id="TIGR01726">
    <property type="entry name" value="HEQRo_perm_3TM"/>
    <property type="match status" value="1"/>
</dbReference>
<evidence type="ECO:0000256" key="6">
    <source>
        <dbReference type="ARBA" id="ARBA00022989"/>
    </source>
</evidence>
<sequence>MSLDFSYAWKTLTDSWPMYWYGIKITVLLAIVGTVFGLLIGLVVGAIRGIPEDPLDTPFRRGLKKAGQAISWFYIWIFRGTPMMVQAVFFYYLLRSLLHWTPLTAGMIIISVNTGAYMSEIIRSGIQSVDRGQIEAAKSIGMTNFQTMIHVIFPQALKNTLPSIGNQLIVNIKDSCMLNAIGVTELYFQATSIAGSTMRYIEVYFVTALIYLTLTTLATLLLDWIEKRFSGVKSYKEFA</sequence>
<dbReference type="STRING" id="1702221.AALO17_20310"/>
<keyword evidence="7 8" id="KW-0472">Membrane</keyword>
<evidence type="ECO:0000313" key="10">
    <source>
        <dbReference type="EMBL" id="AMK55165.1"/>
    </source>
</evidence>
<organism evidence="10 12">
    <name type="scientific">Faecalibaculum rodentium</name>
    <dbReference type="NCBI Taxonomy" id="1702221"/>
    <lineage>
        <taxon>Bacteria</taxon>
        <taxon>Bacillati</taxon>
        <taxon>Bacillota</taxon>
        <taxon>Erysipelotrichia</taxon>
        <taxon>Erysipelotrichales</taxon>
        <taxon>Erysipelotrichaceae</taxon>
        <taxon>Faecalibaculum</taxon>
    </lineage>
</organism>
<feature type="transmembrane region" description="Helical" evidence="8">
    <location>
        <begin position="100"/>
        <end position="118"/>
    </location>
</feature>
<dbReference type="Proteomes" id="UP000069771">
    <property type="component" value="Chromosome"/>
</dbReference>
<dbReference type="PANTHER" id="PTHR30614:SF0">
    <property type="entry name" value="L-CYSTINE TRANSPORT SYSTEM PERMEASE PROTEIN TCYL"/>
    <property type="match status" value="1"/>
</dbReference>
<reference evidence="11 13" key="2">
    <citation type="submission" date="2016-11" db="EMBL/GenBank/DDBJ databases">
        <title>Description of two novel members of the family Erysipelotrichaceae: Ileibacterium lipovorans gen. nov., sp. nov. and Dubosiella newyorkensis, gen. nov., sp. nov.</title>
        <authorList>
            <person name="Cox L.M."/>
            <person name="Sohn J."/>
            <person name="Tyrrell K.L."/>
            <person name="Citron D.M."/>
            <person name="Lawson P.A."/>
            <person name="Patel N.B."/>
            <person name="Iizumi T."/>
            <person name="Perez-Perez G.I."/>
            <person name="Goldstein E.J."/>
            <person name="Blaser M.J."/>
        </authorList>
    </citation>
    <scope>NUCLEOTIDE SEQUENCE [LARGE SCALE GENOMIC DNA]</scope>
    <source>
        <strain evidence="11 13">NYU-BL-K8</strain>
    </source>
</reference>
<dbReference type="Pfam" id="PF00528">
    <property type="entry name" value="BPD_transp_1"/>
    <property type="match status" value="1"/>
</dbReference>
<dbReference type="PROSITE" id="PS50928">
    <property type="entry name" value="ABC_TM1"/>
    <property type="match status" value="1"/>
</dbReference>
<comment type="similarity">
    <text evidence="8">Belongs to the binding-protein-dependent transport system permease family.</text>
</comment>
<dbReference type="CDD" id="cd06261">
    <property type="entry name" value="TM_PBP2"/>
    <property type="match status" value="1"/>
</dbReference>
<dbReference type="InterPro" id="IPR035906">
    <property type="entry name" value="MetI-like_sf"/>
</dbReference>